<dbReference type="Gene3D" id="3.20.20.70">
    <property type="entry name" value="Aldolase class I"/>
    <property type="match status" value="1"/>
</dbReference>
<evidence type="ECO:0008006" key="2">
    <source>
        <dbReference type="Google" id="ProtNLM"/>
    </source>
</evidence>
<feature type="non-terminal residue" evidence="1">
    <location>
        <position position="1"/>
    </location>
</feature>
<evidence type="ECO:0000313" key="1">
    <source>
        <dbReference type="EMBL" id="SVD97610.1"/>
    </source>
</evidence>
<reference evidence="1" key="1">
    <citation type="submission" date="2018-05" db="EMBL/GenBank/DDBJ databases">
        <authorList>
            <person name="Lanie J.A."/>
            <person name="Ng W.-L."/>
            <person name="Kazmierczak K.M."/>
            <person name="Andrzejewski T.M."/>
            <person name="Davidsen T.M."/>
            <person name="Wayne K.J."/>
            <person name="Tettelin H."/>
            <person name="Glass J.I."/>
            <person name="Rusch D."/>
            <person name="Podicherti R."/>
            <person name="Tsui H.-C.T."/>
            <person name="Winkler M.E."/>
        </authorList>
    </citation>
    <scope>NUCLEOTIDE SEQUENCE</scope>
</reference>
<protein>
    <recommendedName>
        <fullName evidence="2">N-acetylneuraminic acid synthase N-terminal domain-containing protein</fullName>
    </recommendedName>
</protein>
<dbReference type="SUPFAM" id="SSF51569">
    <property type="entry name" value="Aldolase"/>
    <property type="match status" value="1"/>
</dbReference>
<accession>A0A382ZQN1</accession>
<dbReference type="EMBL" id="UINC01185749">
    <property type="protein sequence ID" value="SVD97610.1"/>
    <property type="molecule type" value="Genomic_DNA"/>
</dbReference>
<organism evidence="1">
    <name type="scientific">marine metagenome</name>
    <dbReference type="NCBI Taxonomy" id="408172"/>
    <lineage>
        <taxon>unclassified sequences</taxon>
        <taxon>metagenomes</taxon>
        <taxon>ecological metagenomes</taxon>
    </lineage>
</organism>
<sequence length="39" mass="4301">MKDNIIIGKIQIGKNLRPVIVAEMSGNHNQSLDKALEIV</sequence>
<dbReference type="InterPro" id="IPR013785">
    <property type="entry name" value="Aldolase_TIM"/>
</dbReference>
<gene>
    <name evidence="1" type="ORF">METZ01_LOCUS450464</name>
</gene>
<proteinExistence type="predicted"/>
<feature type="non-terminal residue" evidence="1">
    <location>
        <position position="39"/>
    </location>
</feature>
<dbReference type="AlphaFoldDB" id="A0A382ZQN1"/>
<name>A0A382ZQN1_9ZZZZ</name>